<dbReference type="Pfam" id="PF12277">
    <property type="entry name" value="DUF3618"/>
    <property type="match status" value="1"/>
</dbReference>
<dbReference type="RefSeq" id="WP_154075664.1">
    <property type="nucleotide sequence ID" value="NZ_CP045929.1"/>
</dbReference>
<accession>A0A5Q3Q415</accession>
<evidence type="ECO:0000313" key="1">
    <source>
        <dbReference type="EMBL" id="QGK69063.1"/>
    </source>
</evidence>
<gene>
    <name evidence="1" type="ORF">GIY23_05495</name>
</gene>
<dbReference type="KEGG" id="sace:GIY23_05495"/>
<organism evidence="1 2">
    <name type="scientific">Allosaccharopolyspora coralli</name>
    <dbReference type="NCBI Taxonomy" id="2665642"/>
    <lineage>
        <taxon>Bacteria</taxon>
        <taxon>Bacillati</taxon>
        <taxon>Actinomycetota</taxon>
        <taxon>Actinomycetes</taxon>
        <taxon>Pseudonocardiales</taxon>
        <taxon>Pseudonocardiaceae</taxon>
        <taxon>Allosaccharopolyspora</taxon>
    </lineage>
</organism>
<dbReference type="AlphaFoldDB" id="A0A5Q3Q415"/>
<proteinExistence type="predicted"/>
<evidence type="ECO:0000313" key="2">
    <source>
        <dbReference type="Proteomes" id="UP000371041"/>
    </source>
</evidence>
<sequence length="73" mass="7986">MARDPDAIERDIEKARDALAVTLDELSVKAHPKRFVDAGKAGVEEKLNDPKVRYALIGVGALVTLVVVRKIFS</sequence>
<reference evidence="2" key="1">
    <citation type="submission" date="2019-11" db="EMBL/GenBank/DDBJ databases">
        <title>The complete genome sequence of Saccharopolyspora sp. E2A.</title>
        <authorList>
            <person name="Zhang G."/>
        </authorList>
    </citation>
    <scope>NUCLEOTIDE SEQUENCE [LARGE SCALE GENOMIC DNA]</scope>
    <source>
        <strain evidence="2">E2A</strain>
    </source>
</reference>
<keyword evidence="2" id="KW-1185">Reference proteome</keyword>
<name>A0A5Q3Q415_9PSEU</name>
<dbReference type="Proteomes" id="UP000371041">
    <property type="component" value="Chromosome"/>
</dbReference>
<dbReference type="InterPro" id="IPR022062">
    <property type="entry name" value="DUF3618"/>
</dbReference>
<dbReference type="EMBL" id="CP045929">
    <property type="protein sequence ID" value="QGK69063.1"/>
    <property type="molecule type" value="Genomic_DNA"/>
</dbReference>
<protein>
    <submittedName>
        <fullName evidence="1">DUF3618 domain-containing protein</fullName>
    </submittedName>
</protein>